<evidence type="ECO:0000313" key="3">
    <source>
        <dbReference type="EMBL" id="CAB3980010.1"/>
    </source>
</evidence>
<dbReference type="AlphaFoldDB" id="A0A7D9HDT2"/>
<keyword evidence="4" id="KW-1185">Reference proteome</keyword>
<protein>
    <submittedName>
        <fullName evidence="3">Actin-binding IPP</fullName>
    </submittedName>
</protein>
<dbReference type="Gene3D" id="2.120.10.80">
    <property type="entry name" value="Kelch-type beta propeller"/>
    <property type="match status" value="1"/>
</dbReference>
<evidence type="ECO:0000256" key="1">
    <source>
        <dbReference type="ARBA" id="ARBA00022441"/>
    </source>
</evidence>
<evidence type="ECO:0000256" key="2">
    <source>
        <dbReference type="ARBA" id="ARBA00022737"/>
    </source>
</evidence>
<name>A0A7D9HDT2_PARCT</name>
<dbReference type="SUPFAM" id="SSF117281">
    <property type="entry name" value="Kelch motif"/>
    <property type="match status" value="1"/>
</dbReference>
<dbReference type="SMART" id="SM00612">
    <property type="entry name" value="Kelch"/>
    <property type="match status" value="3"/>
</dbReference>
<accession>A0A7D9HDT2</accession>
<organism evidence="3 4">
    <name type="scientific">Paramuricea clavata</name>
    <name type="common">Red gorgonian</name>
    <name type="synonym">Violescent sea-whip</name>
    <dbReference type="NCBI Taxonomy" id="317549"/>
    <lineage>
        <taxon>Eukaryota</taxon>
        <taxon>Metazoa</taxon>
        <taxon>Cnidaria</taxon>
        <taxon>Anthozoa</taxon>
        <taxon>Octocorallia</taxon>
        <taxon>Malacalcyonacea</taxon>
        <taxon>Plexauridae</taxon>
        <taxon>Paramuricea</taxon>
    </lineage>
</organism>
<dbReference type="EMBL" id="CACRXK020000249">
    <property type="protein sequence ID" value="CAB3980010.1"/>
    <property type="molecule type" value="Genomic_DNA"/>
</dbReference>
<gene>
    <name evidence="3" type="ORF">PACLA_8A072139</name>
</gene>
<proteinExistence type="predicted"/>
<dbReference type="PANTHER" id="PTHR46344:SF27">
    <property type="entry name" value="KELCH REPEAT SUPERFAMILY PROTEIN"/>
    <property type="match status" value="1"/>
</dbReference>
<dbReference type="Proteomes" id="UP001152795">
    <property type="component" value="Unassembled WGS sequence"/>
</dbReference>
<comment type="caution">
    <text evidence="3">The sequence shown here is derived from an EMBL/GenBank/DDBJ whole genome shotgun (WGS) entry which is preliminary data.</text>
</comment>
<sequence length="226" mass="24921">MVCGGDKSKRIEFLEPSENGFTSTALPGSLPSTNLNGLLVENRIITFGRDVHETSLQRPWTSTVLIKGDIYCNRGSCALERIGSDIFVIGYSRDRVERYDTANKQLRTLTSLPYRVSNMATVTYKDNIIILGGVGGKSFHPLNDVVMFNICNLECKRLPSMLQKRSGCAAVIMGDVVVVMGGESKDAEGQTISLKTAEYFVIGESKWHELPAMNQARVYPAVCVYP</sequence>
<keyword evidence="2" id="KW-0677">Repeat</keyword>
<reference evidence="3" key="1">
    <citation type="submission" date="2020-04" db="EMBL/GenBank/DDBJ databases">
        <authorList>
            <person name="Alioto T."/>
            <person name="Alioto T."/>
            <person name="Gomez Garrido J."/>
        </authorList>
    </citation>
    <scope>NUCLEOTIDE SEQUENCE</scope>
    <source>
        <strain evidence="3">A484AB</strain>
    </source>
</reference>
<evidence type="ECO:0000313" key="4">
    <source>
        <dbReference type="Proteomes" id="UP001152795"/>
    </source>
</evidence>
<dbReference type="InterPro" id="IPR006652">
    <property type="entry name" value="Kelch_1"/>
</dbReference>
<dbReference type="PANTHER" id="PTHR46344">
    <property type="entry name" value="OS02G0202900 PROTEIN"/>
    <property type="match status" value="1"/>
</dbReference>
<dbReference type="OrthoDB" id="7923847at2759"/>
<dbReference type="Pfam" id="PF01344">
    <property type="entry name" value="Kelch_1"/>
    <property type="match status" value="1"/>
</dbReference>
<keyword evidence="1" id="KW-0880">Kelch repeat</keyword>
<dbReference type="InterPro" id="IPR015915">
    <property type="entry name" value="Kelch-typ_b-propeller"/>
</dbReference>